<dbReference type="STRING" id="1505087.AYJ54_14420"/>
<name>A0A176YMC2_9BRAD</name>
<evidence type="ECO:0000313" key="1">
    <source>
        <dbReference type="EMBL" id="OAF08303.1"/>
    </source>
</evidence>
<gene>
    <name evidence="1" type="ORF">AYJ54_14420</name>
</gene>
<reference evidence="1 2" key="1">
    <citation type="submission" date="2016-03" db="EMBL/GenBank/DDBJ databases">
        <title>Draft Genome Sequence of the Strain BR 10245 (Bradyrhizobium sp.) isolated from nodules of Centrolobium paraense.</title>
        <authorList>
            <person name="Simoes-Araujo J.L.Sr."/>
            <person name="Barauna A.C."/>
            <person name="Silva K."/>
            <person name="Zilli J.E."/>
        </authorList>
    </citation>
    <scope>NUCLEOTIDE SEQUENCE [LARGE SCALE GENOMIC DNA]</scope>
    <source>
        <strain evidence="1 2">BR 10245</strain>
    </source>
</reference>
<dbReference type="InterPro" id="IPR009579">
    <property type="entry name" value="DUF1192"/>
</dbReference>
<dbReference type="Proteomes" id="UP000076959">
    <property type="component" value="Unassembled WGS sequence"/>
</dbReference>
<dbReference type="AlphaFoldDB" id="A0A176YMC2"/>
<dbReference type="RefSeq" id="WP_063701085.1">
    <property type="nucleotide sequence ID" value="NZ_LUUB01000062.1"/>
</dbReference>
<keyword evidence="2" id="KW-1185">Reference proteome</keyword>
<protein>
    <recommendedName>
        <fullName evidence="3">DUF1192 domain-containing protein</fullName>
    </recommendedName>
</protein>
<comment type="caution">
    <text evidence="1">The sequence shown here is derived from an EMBL/GenBank/DDBJ whole genome shotgun (WGS) entry which is preliminary data.</text>
</comment>
<accession>A0A176YMC2</accession>
<proteinExistence type="predicted"/>
<evidence type="ECO:0000313" key="2">
    <source>
        <dbReference type="Proteomes" id="UP000076959"/>
    </source>
</evidence>
<organism evidence="1 2">
    <name type="scientific">Bradyrhizobium centrolobii</name>
    <dbReference type="NCBI Taxonomy" id="1505087"/>
    <lineage>
        <taxon>Bacteria</taxon>
        <taxon>Pseudomonadati</taxon>
        <taxon>Pseudomonadota</taxon>
        <taxon>Alphaproteobacteria</taxon>
        <taxon>Hyphomicrobiales</taxon>
        <taxon>Nitrobacteraceae</taxon>
        <taxon>Bradyrhizobium</taxon>
    </lineage>
</organism>
<evidence type="ECO:0008006" key="3">
    <source>
        <dbReference type="Google" id="ProtNLM"/>
    </source>
</evidence>
<dbReference type="Pfam" id="PF06698">
    <property type="entry name" value="DUF1192"/>
    <property type="match status" value="1"/>
</dbReference>
<dbReference type="OrthoDB" id="7872350at2"/>
<sequence length="63" mass="7160">MPMEDDDKPRKKVSHEIGQDLSLLSVEELTERVALLKTEIVRLEEAATKKRASRDAADSFFKS</sequence>
<dbReference type="EMBL" id="LUUB01000062">
    <property type="protein sequence ID" value="OAF08303.1"/>
    <property type="molecule type" value="Genomic_DNA"/>
</dbReference>